<proteinExistence type="predicted"/>
<accession>A0A533IAX1</accession>
<dbReference type="InterPro" id="IPR045514">
    <property type="entry name" value="DUF6478"/>
</dbReference>
<gene>
    <name evidence="1" type="ORF">DI616_00950</name>
</gene>
<protein>
    <submittedName>
        <fullName evidence="1">Uncharacterized protein</fullName>
    </submittedName>
</protein>
<name>A0A533IAX1_PARDE</name>
<comment type="caution">
    <text evidence="1">The sequence shown here is derived from an EMBL/GenBank/DDBJ whole genome shotgun (WGS) entry which is preliminary data.</text>
</comment>
<sequence>MAFRPRNWLDRMARQRAAQSWAKLCHNIEGIRPARLRYLRTEAVATRAQMDAFLLQSAERALASRAELAALPLPAGTDWRWRPEFLNAPVRKSGLIGPESGTKLTDGAAVWHDCVARALILRQVRNVDATDLSAYGLRSEAFGFTGSFLSLAIDLPPEVLVGLTLNHIIRLEIVAQTERAQNIYARLNISNGPNIEETLRHLGEIRQGPARAQVVEFDLALTQMNEMRLDKIWLDLIFESPAMNAATIREMVFSRHLRANV</sequence>
<dbReference type="EMBL" id="VAFL01000001">
    <property type="protein sequence ID" value="TKW68596.1"/>
    <property type="molecule type" value="Genomic_DNA"/>
</dbReference>
<reference evidence="1 2" key="1">
    <citation type="journal article" date="2017" name="Nat. Commun.">
        <title>In situ click chemistry generation of cyclooxygenase-2 inhibitors.</title>
        <authorList>
            <person name="Bhardwaj A."/>
            <person name="Kaur J."/>
            <person name="Wuest M."/>
            <person name="Wuest F."/>
        </authorList>
    </citation>
    <scope>NUCLEOTIDE SEQUENCE [LARGE SCALE GENOMIC DNA]</scope>
    <source>
        <strain evidence="1">S2_012_000_R3_94</strain>
    </source>
</reference>
<dbReference type="Pfam" id="PF20086">
    <property type="entry name" value="DUF6478"/>
    <property type="match status" value="1"/>
</dbReference>
<dbReference type="AlphaFoldDB" id="A0A533IAX1"/>
<evidence type="ECO:0000313" key="1">
    <source>
        <dbReference type="EMBL" id="TKW68596.1"/>
    </source>
</evidence>
<organism evidence="1 2">
    <name type="scientific">Paracoccus denitrificans</name>
    <dbReference type="NCBI Taxonomy" id="266"/>
    <lineage>
        <taxon>Bacteria</taxon>
        <taxon>Pseudomonadati</taxon>
        <taxon>Pseudomonadota</taxon>
        <taxon>Alphaproteobacteria</taxon>
        <taxon>Rhodobacterales</taxon>
        <taxon>Paracoccaceae</taxon>
        <taxon>Paracoccus</taxon>
    </lineage>
</organism>
<evidence type="ECO:0000313" key="2">
    <source>
        <dbReference type="Proteomes" id="UP000315344"/>
    </source>
</evidence>
<dbReference type="Proteomes" id="UP000315344">
    <property type="component" value="Unassembled WGS sequence"/>
</dbReference>